<keyword evidence="3" id="KW-1185">Reference proteome</keyword>
<name>A0ABY4ZYJ7_9CAUL</name>
<dbReference type="Gene3D" id="2.10.109.10">
    <property type="entry name" value="Umud Fragment, subunit A"/>
    <property type="match status" value="1"/>
</dbReference>
<gene>
    <name evidence="2" type="ORF">MZV50_06945</name>
</gene>
<dbReference type="Pfam" id="PF00717">
    <property type="entry name" value="Peptidase_S24"/>
    <property type="match status" value="1"/>
</dbReference>
<protein>
    <submittedName>
        <fullName evidence="2">S24 family peptidase</fullName>
    </submittedName>
</protein>
<proteinExistence type="predicted"/>
<feature type="domain" description="Peptidase S24/S26A/S26B/S26C" evidence="1">
    <location>
        <begin position="118"/>
        <end position="227"/>
    </location>
</feature>
<evidence type="ECO:0000259" key="1">
    <source>
        <dbReference type="Pfam" id="PF00717"/>
    </source>
</evidence>
<reference evidence="2 3" key="1">
    <citation type="submission" date="2022-04" db="EMBL/GenBank/DDBJ databases">
        <title>Genome sequence of soybean root-associated Caulobacter segnis RL271.</title>
        <authorList>
            <person name="Longley R."/>
            <person name="Bonito G."/>
            <person name="Trigodet F."/>
            <person name="Crosson S."/>
            <person name="Fiebig A."/>
        </authorList>
    </citation>
    <scope>NUCLEOTIDE SEQUENCE [LARGE SCALE GENOMIC DNA]</scope>
    <source>
        <strain evidence="2 3">RL271</strain>
    </source>
</reference>
<dbReference type="InterPro" id="IPR036286">
    <property type="entry name" value="LexA/Signal_pep-like_sf"/>
</dbReference>
<dbReference type="SUPFAM" id="SSF47413">
    <property type="entry name" value="lambda repressor-like DNA-binding domains"/>
    <property type="match status" value="1"/>
</dbReference>
<dbReference type="Proteomes" id="UP001057520">
    <property type="component" value="Chromosome"/>
</dbReference>
<accession>A0ABY4ZYJ7</accession>
<dbReference type="SUPFAM" id="SSF51306">
    <property type="entry name" value="LexA/Signal peptidase"/>
    <property type="match status" value="1"/>
</dbReference>
<dbReference type="InterPro" id="IPR010982">
    <property type="entry name" value="Lambda_DNA-bd_dom_sf"/>
</dbReference>
<organism evidence="2 3">
    <name type="scientific">Caulobacter segnis</name>
    <dbReference type="NCBI Taxonomy" id="88688"/>
    <lineage>
        <taxon>Bacteria</taxon>
        <taxon>Pseudomonadati</taxon>
        <taxon>Pseudomonadota</taxon>
        <taxon>Alphaproteobacteria</taxon>
        <taxon>Caulobacterales</taxon>
        <taxon>Caulobacteraceae</taxon>
        <taxon>Caulobacter</taxon>
    </lineage>
</organism>
<sequence length="255" mass="27596">MRVITPVVKAQLPAFAAGSCCGNVRAMTRDLLSRIEARLVATGKTAEKASKDADLGREFVRTIKRRPDTVPRADNLLALARSLHTSVEYLLAATDDPTPIEEMKGAVEQPKMPILFTAAAGPWLEIDQAAQAPLGWAEVAPDARFPYDQWLERVAGDSFDRKIPDGALVQVADAKAMGYAPRNGDIVIAVRTRAQGSLMERTLKQVEVTPTGQVELWPRSHNPAYSSPIALGHEGSDDVTVEIAALVLRAHLDAV</sequence>
<evidence type="ECO:0000313" key="2">
    <source>
        <dbReference type="EMBL" id="USQ97274.1"/>
    </source>
</evidence>
<dbReference type="EMBL" id="CP096040">
    <property type="protein sequence ID" value="USQ97274.1"/>
    <property type="molecule type" value="Genomic_DNA"/>
</dbReference>
<dbReference type="InterPro" id="IPR015927">
    <property type="entry name" value="Peptidase_S24_S26A/B/C"/>
</dbReference>
<dbReference type="CDD" id="cd06529">
    <property type="entry name" value="S24_LexA-like"/>
    <property type="match status" value="1"/>
</dbReference>
<evidence type="ECO:0000313" key="3">
    <source>
        <dbReference type="Proteomes" id="UP001057520"/>
    </source>
</evidence>
<dbReference type="InterPro" id="IPR039418">
    <property type="entry name" value="LexA-like"/>
</dbReference>
<dbReference type="PROSITE" id="PS51257">
    <property type="entry name" value="PROKAR_LIPOPROTEIN"/>
    <property type="match status" value="1"/>
</dbReference>